<dbReference type="InterPro" id="IPR050188">
    <property type="entry name" value="RluA_PseudoU_synthase"/>
</dbReference>
<dbReference type="CDD" id="cd02869">
    <property type="entry name" value="PseudoU_synth_RluA_like"/>
    <property type="match status" value="1"/>
</dbReference>
<dbReference type="AlphaFoldDB" id="A0AAD2DW99"/>
<organism evidence="6 7">
    <name type="scientific">Fraxinus pennsylvanica</name>
    <dbReference type="NCBI Taxonomy" id="56036"/>
    <lineage>
        <taxon>Eukaryota</taxon>
        <taxon>Viridiplantae</taxon>
        <taxon>Streptophyta</taxon>
        <taxon>Embryophyta</taxon>
        <taxon>Tracheophyta</taxon>
        <taxon>Spermatophyta</taxon>
        <taxon>Magnoliopsida</taxon>
        <taxon>eudicotyledons</taxon>
        <taxon>Gunneridae</taxon>
        <taxon>Pentapetalae</taxon>
        <taxon>asterids</taxon>
        <taxon>lamiids</taxon>
        <taxon>Lamiales</taxon>
        <taxon>Oleaceae</taxon>
        <taxon>Oleeae</taxon>
        <taxon>Fraxinus</taxon>
    </lineage>
</organism>
<proteinExistence type="inferred from homology"/>
<name>A0AAD2DW99_9LAMI</name>
<keyword evidence="3" id="KW-0496">Mitochondrion</keyword>
<reference evidence="6" key="1">
    <citation type="submission" date="2023-05" db="EMBL/GenBank/DDBJ databases">
        <authorList>
            <person name="Huff M."/>
        </authorList>
    </citation>
    <scope>NUCLEOTIDE SEQUENCE</scope>
</reference>
<evidence type="ECO:0000256" key="4">
    <source>
        <dbReference type="ARBA" id="ARBA00023235"/>
    </source>
</evidence>
<evidence type="ECO:0000256" key="1">
    <source>
        <dbReference type="ARBA" id="ARBA00004173"/>
    </source>
</evidence>
<comment type="subcellular location">
    <subcellularLocation>
        <location evidence="1">Mitochondrion</location>
    </subcellularLocation>
</comment>
<dbReference type="SUPFAM" id="SSF55120">
    <property type="entry name" value="Pseudouridine synthase"/>
    <property type="match status" value="1"/>
</dbReference>
<keyword evidence="7" id="KW-1185">Reference proteome</keyword>
<dbReference type="Proteomes" id="UP000834106">
    <property type="component" value="Chromosome 10"/>
</dbReference>
<evidence type="ECO:0000256" key="3">
    <source>
        <dbReference type="ARBA" id="ARBA00023128"/>
    </source>
</evidence>
<dbReference type="GO" id="GO:0003723">
    <property type="term" value="F:RNA binding"/>
    <property type="evidence" value="ECO:0007669"/>
    <property type="project" value="InterPro"/>
</dbReference>
<evidence type="ECO:0000313" key="7">
    <source>
        <dbReference type="Proteomes" id="UP000834106"/>
    </source>
</evidence>
<dbReference type="EMBL" id="OU503045">
    <property type="protein sequence ID" value="CAI9769977.1"/>
    <property type="molecule type" value="Genomic_DNA"/>
</dbReference>
<protein>
    <recommendedName>
        <fullName evidence="5">Pseudouridine synthase RsuA/RluA-like domain-containing protein</fullName>
    </recommendedName>
</protein>
<dbReference type="PANTHER" id="PTHR21600:SF81">
    <property type="entry name" value="21S RRNA PSEUDOURIDINE(2819) SYNTHASE"/>
    <property type="match status" value="1"/>
</dbReference>
<dbReference type="InterPro" id="IPR020103">
    <property type="entry name" value="PsdUridine_synth_cat_dom_sf"/>
</dbReference>
<keyword evidence="4" id="KW-0413">Isomerase</keyword>
<sequence length="589" mass="66737">MTDQFLIRKFRWRPLAGAKNTVTAAFYQLQHYHANATSINTDGGNTNEEKKTNQWLTLPAFTPSVDGSAIGKVLSGRPSDTKARTITNNVTALKWILKCCPQLPRSLVHKLFRLRQVRKEYFAEETKSCQLKRVGAKDLMDTGDRIFLPTTIDVKTCSTKHENENLCNEEMKFIRGLELYRDSAIIVINKPPGMPVQGGVGIKRSLDELAAKYLLYDYTESPRLVHRLDRDSSGILVMGRTLLSATILHSIFREKTFGASDDVLASKRSLQKRYWALVIGSPRRAGGLISVPLGKVVIDDGKSEKITVVDKFHTSVQHAVTEYRVISSSSCGYTWLELSPLTGRKHQLRVHCAEVLGTPIVGDYKYGWQAHKKSKHILVSSDCQLEKKNSKGKPDSFGLDLENGSIFDKHFRLHLHCKQMLLPNIAQIPFSLHTVELVGHFVPIGQSTARKTDYFHQPTYRSIFRRRHVASHVDFLFVGLQCGPLEHPSILSKIILFRQLSNGDLYRSGRNEHGARDDEQALQGLPSFSSDFPFQAMVRGTKDQQDIAMVQVREREGHKYHQVLRVVHIILFQAQVKDMVKQLYQDHQG</sequence>
<dbReference type="GO" id="GO:0005739">
    <property type="term" value="C:mitochondrion"/>
    <property type="evidence" value="ECO:0007669"/>
    <property type="project" value="UniProtKB-SubCell"/>
</dbReference>
<feature type="domain" description="Pseudouridine synthase RsuA/RluA-like" evidence="5">
    <location>
        <begin position="185"/>
        <end position="353"/>
    </location>
</feature>
<accession>A0AAD2DW99</accession>
<dbReference type="Gene3D" id="3.30.2350.10">
    <property type="entry name" value="Pseudouridine synthase"/>
    <property type="match status" value="1"/>
</dbReference>
<dbReference type="GO" id="GO:0000455">
    <property type="term" value="P:enzyme-directed rRNA pseudouridine synthesis"/>
    <property type="evidence" value="ECO:0007669"/>
    <property type="project" value="TreeGrafter"/>
</dbReference>
<gene>
    <name evidence="6" type="ORF">FPE_LOCUS16313</name>
</gene>
<evidence type="ECO:0000259" key="5">
    <source>
        <dbReference type="Pfam" id="PF00849"/>
    </source>
</evidence>
<evidence type="ECO:0000256" key="2">
    <source>
        <dbReference type="ARBA" id="ARBA00010876"/>
    </source>
</evidence>
<evidence type="ECO:0000313" key="6">
    <source>
        <dbReference type="EMBL" id="CAI9769977.1"/>
    </source>
</evidence>
<dbReference type="InterPro" id="IPR006145">
    <property type="entry name" value="PsdUridine_synth_RsuA/RluA"/>
</dbReference>
<dbReference type="Pfam" id="PF00849">
    <property type="entry name" value="PseudoU_synth_2"/>
    <property type="match status" value="1"/>
</dbReference>
<dbReference type="GO" id="GO:0009982">
    <property type="term" value="F:pseudouridine synthase activity"/>
    <property type="evidence" value="ECO:0007669"/>
    <property type="project" value="InterPro"/>
</dbReference>
<dbReference type="PANTHER" id="PTHR21600">
    <property type="entry name" value="MITOCHONDRIAL RNA PSEUDOURIDINE SYNTHASE"/>
    <property type="match status" value="1"/>
</dbReference>
<comment type="similarity">
    <text evidence="2">Belongs to the pseudouridine synthase RluA family.</text>
</comment>